<feature type="region of interest" description="Disordered" evidence="5">
    <location>
        <begin position="1"/>
        <end position="24"/>
    </location>
</feature>
<protein>
    <recommendedName>
        <fullName evidence="6">B box-type domain-containing protein</fullName>
    </recommendedName>
</protein>
<evidence type="ECO:0000313" key="8">
    <source>
        <dbReference type="Proteomes" id="UP000289738"/>
    </source>
</evidence>
<dbReference type="AlphaFoldDB" id="A0A444YIB2"/>
<dbReference type="PROSITE" id="PS50119">
    <property type="entry name" value="ZF_BBOX"/>
    <property type="match status" value="2"/>
</dbReference>
<dbReference type="GO" id="GO:0008270">
    <property type="term" value="F:zinc ion binding"/>
    <property type="evidence" value="ECO:0007669"/>
    <property type="project" value="UniProtKB-KW"/>
</dbReference>
<keyword evidence="1" id="KW-0479">Metal-binding</keyword>
<evidence type="ECO:0000256" key="5">
    <source>
        <dbReference type="SAM" id="MobiDB-lite"/>
    </source>
</evidence>
<dbReference type="InterPro" id="IPR000315">
    <property type="entry name" value="Znf_B-box"/>
</dbReference>
<keyword evidence="2 4" id="KW-0863">Zinc-finger</keyword>
<evidence type="ECO:0000313" key="7">
    <source>
        <dbReference type="EMBL" id="RYR01609.1"/>
    </source>
</evidence>
<name>A0A444YIB2_ARAHY</name>
<reference evidence="7 8" key="1">
    <citation type="submission" date="2019-01" db="EMBL/GenBank/DDBJ databases">
        <title>Sequencing of cultivated peanut Arachis hypogaea provides insights into genome evolution and oil improvement.</title>
        <authorList>
            <person name="Chen X."/>
        </authorList>
    </citation>
    <scope>NUCLEOTIDE SEQUENCE [LARGE SCALE GENOMIC DNA]</scope>
    <source>
        <strain evidence="8">cv. Fuhuasheng</strain>
        <tissue evidence="7">Leaves</tissue>
    </source>
</reference>
<feature type="domain" description="B box-type" evidence="6">
    <location>
        <begin position="21"/>
        <end position="68"/>
    </location>
</feature>
<evidence type="ECO:0000259" key="6">
    <source>
        <dbReference type="PROSITE" id="PS50119"/>
    </source>
</evidence>
<dbReference type="CDD" id="cd19821">
    <property type="entry name" value="Bbox1_BBX-like"/>
    <property type="match status" value="1"/>
</dbReference>
<evidence type="ECO:0000256" key="2">
    <source>
        <dbReference type="ARBA" id="ARBA00022771"/>
    </source>
</evidence>
<accession>A0A444YIB2</accession>
<dbReference type="InterPro" id="IPR049808">
    <property type="entry name" value="CONSTANS-like_Bbox1"/>
</dbReference>
<comment type="caution">
    <text evidence="7">The sequence shown here is derived from an EMBL/GenBank/DDBJ whole genome shotgun (WGS) entry which is preliminary data.</text>
</comment>
<keyword evidence="8" id="KW-1185">Reference proteome</keyword>
<dbReference type="PANTHER" id="PTHR31717:SF58">
    <property type="entry name" value="ZINC FINGER PROTEIN CONSTANS-LIKE 13"/>
    <property type="match status" value="1"/>
</dbReference>
<feature type="domain" description="B box-type" evidence="6">
    <location>
        <begin position="64"/>
        <end position="110"/>
    </location>
</feature>
<keyword evidence="3" id="KW-0862">Zinc</keyword>
<evidence type="ECO:0000256" key="1">
    <source>
        <dbReference type="ARBA" id="ARBA00022723"/>
    </source>
</evidence>
<dbReference type="EMBL" id="SDMP01000016">
    <property type="protein sequence ID" value="RYR01609.1"/>
    <property type="molecule type" value="Genomic_DNA"/>
</dbReference>
<proteinExistence type="predicted"/>
<dbReference type="PANTHER" id="PTHR31717">
    <property type="entry name" value="ZINC FINGER PROTEIN CONSTANS-LIKE 10"/>
    <property type="match status" value="1"/>
</dbReference>
<dbReference type="Proteomes" id="UP000289738">
    <property type="component" value="Chromosome B06"/>
</dbReference>
<dbReference type="SMART" id="SM00336">
    <property type="entry name" value="BBOX"/>
    <property type="match status" value="2"/>
</dbReference>
<organism evidence="7 8">
    <name type="scientific">Arachis hypogaea</name>
    <name type="common">Peanut</name>
    <dbReference type="NCBI Taxonomy" id="3818"/>
    <lineage>
        <taxon>Eukaryota</taxon>
        <taxon>Viridiplantae</taxon>
        <taxon>Streptophyta</taxon>
        <taxon>Embryophyta</taxon>
        <taxon>Tracheophyta</taxon>
        <taxon>Spermatophyta</taxon>
        <taxon>Magnoliopsida</taxon>
        <taxon>eudicotyledons</taxon>
        <taxon>Gunneridae</taxon>
        <taxon>Pentapetalae</taxon>
        <taxon>rosids</taxon>
        <taxon>fabids</taxon>
        <taxon>Fabales</taxon>
        <taxon>Fabaceae</taxon>
        <taxon>Papilionoideae</taxon>
        <taxon>50 kb inversion clade</taxon>
        <taxon>dalbergioids sensu lato</taxon>
        <taxon>Dalbergieae</taxon>
        <taxon>Pterocarpus clade</taxon>
        <taxon>Arachis</taxon>
    </lineage>
</organism>
<sequence length="399" mass="44527">MTGPHQNSTHSASHTQQDKASAPSPCDYCNSSRSVLYCRADSAKLCFKCDREVHSTNQLFSKHTRTLLCDSCYDSPASILCSTESSVLCHNCDWESHNLSLPTVHERGPLEGFTACPSVSELLTILGFEDVGKKALLYGGDGGGGDGGGGEKNSADDFMGCEIEGFSDFFVWDAPSVVSLDDLISSSAPSHNFQAMEVPPLPKNRKSSCGRHREEILSQLRELAKSEPLDLDTEQQQYLQSGNMSTDLEHDFKTDKFPSYEWHRRSSEPMNQVVPLNTLLNEEVAVEHPTSAVSENNEGKTPISFKSETVSVVPKATPCELTSQERDSALLRYKQKKKTRRCRYIQWKYKKEEAEGKGYIIQQRMKISEHFCQLQHSCLLGLEAEGLENNAYMLHIVKL</sequence>
<evidence type="ECO:0000256" key="4">
    <source>
        <dbReference type="PROSITE-ProRule" id="PRU00024"/>
    </source>
</evidence>
<evidence type="ECO:0000256" key="3">
    <source>
        <dbReference type="ARBA" id="ARBA00022833"/>
    </source>
</evidence>
<gene>
    <name evidence="7" type="ORF">Ahy_B06g080489</name>
</gene>
<feature type="compositionally biased region" description="Polar residues" evidence="5">
    <location>
        <begin position="1"/>
        <end position="19"/>
    </location>
</feature>
<dbReference type="Pfam" id="PF00643">
    <property type="entry name" value="zf-B_box"/>
    <property type="match status" value="2"/>
</dbReference>